<reference evidence="4 5" key="1">
    <citation type="journal article" date="2024" name="Commun. Biol.">
        <title>Comparative genomic analysis of thermophilic fungi reveals convergent evolutionary adaptations and gene losses.</title>
        <authorList>
            <person name="Steindorff A.S."/>
            <person name="Aguilar-Pontes M.V."/>
            <person name="Robinson A.J."/>
            <person name="Andreopoulos B."/>
            <person name="LaButti K."/>
            <person name="Kuo A."/>
            <person name="Mondo S."/>
            <person name="Riley R."/>
            <person name="Otillar R."/>
            <person name="Haridas S."/>
            <person name="Lipzen A."/>
            <person name="Grimwood J."/>
            <person name="Schmutz J."/>
            <person name="Clum A."/>
            <person name="Reid I.D."/>
            <person name="Moisan M.C."/>
            <person name="Butler G."/>
            <person name="Nguyen T.T.M."/>
            <person name="Dewar K."/>
            <person name="Conant G."/>
            <person name="Drula E."/>
            <person name="Henrissat B."/>
            <person name="Hansel C."/>
            <person name="Singer S."/>
            <person name="Hutchinson M.I."/>
            <person name="de Vries R.P."/>
            <person name="Natvig D.O."/>
            <person name="Powell A.J."/>
            <person name="Tsang A."/>
            <person name="Grigoriev I.V."/>
        </authorList>
    </citation>
    <scope>NUCLEOTIDE SEQUENCE [LARGE SCALE GENOMIC DNA]</scope>
    <source>
        <strain evidence="4 5">CBS 620.91</strain>
    </source>
</reference>
<evidence type="ECO:0000313" key="5">
    <source>
        <dbReference type="Proteomes" id="UP001583172"/>
    </source>
</evidence>
<evidence type="ECO:0000313" key="4">
    <source>
        <dbReference type="EMBL" id="KAL1842843.1"/>
    </source>
</evidence>
<name>A0ABR3VLS9_HUMIN</name>
<keyword evidence="5" id="KW-1185">Reference proteome</keyword>
<sequence>MYVCRGCLRNLAGAAASAIAPRTLGPLRATTVAVSGLRSYSRDADSIRAALETAPSEPRSKSETKPPNNDKDGANDEELGYDHVDSKGGALAKQRYEKKLEKGIQKHLSMMPDPFHIAQYISTALSKGKFDEALMMTRMASRSKKVEVSWNHLIDYLLKKHRLHAAIKLYNEMKKRAQVPNAKTYTIIFRGCAISPHPKLAVSEATRIYNFMLKYGSLKPNTIHMNAVLDVCSRAGDLESLFTILATANTSMRSPDAHTYTIVLNALRHDAERTRQKNQGLIDEEIRREIQINIQRARALWIDVITNWRHARLVLDEHLVVAMGRMLTMGESHDNEGVLDLLDQAMKIPRLDKPDVKLPPMPPAKSSEDATTDINPTSPSAPSSPPPRTPPTLSNAPLYAKPSQKTLSLALTALTNLRKTSHASKYWDYLTRLRNILPDADNYYCYLRALAVGHNSEKVAALISSFPRDFLGPDTFRRGFSTCINDNLNPNTFTHACRIFDVMISTQRYPDPMAMRLFLRSARLNTKHFYNPFSASGARKDELAALKLHGRQLTAAVDRMWEPFRILASSLSYPTDATRSPEELLARQRNDMQEVMATARGMLAAIDRALTTEGMLDNNSEVKLWKARRVVLQRAVERWIAKLYPQGRGAGGSDKEDTRENVLGEEEVGVKSPPPQQNRAVAQHAW</sequence>
<dbReference type="NCBIfam" id="TIGR00756">
    <property type="entry name" value="PPR"/>
    <property type="match status" value="1"/>
</dbReference>
<accession>A0ABR3VLS9</accession>
<evidence type="ECO:0008006" key="6">
    <source>
        <dbReference type="Google" id="ProtNLM"/>
    </source>
</evidence>
<feature type="region of interest" description="Disordered" evidence="3">
    <location>
        <begin position="51"/>
        <end position="92"/>
    </location>
</feature>
<dbReference type="Pfam" id="PF13041">
    <property type="entry name" value="PPR_2"/>
    <property type="match status" value="1"/>
</dbReference>
<protein>
    <recommendedName>
        <fullName evidence="6">Pentatricopeptide repeat protein</fullName>
    </recommendedName>
</protein>
<gene>
    <name evidence="4" type="ORF">VTJ49DRAFT_4010</name>
</gene>
<dbReference type="InterPro" id="IPR051222">
    <property type="entry name" value="PPR/CCM1_RNA-binding"/>
</dbReference>
<dbReference type="InterPro" id="IPR011990">
    <property type="entry name" value="TPR-like_helical_dom_sf"/>
</dbReference>
<proteinExistence type="predicted"/>
<feature type="region of interest" description="Disordered" evidence="3">
    <location>
        <begin position="352"/>
        <end position="399"/>
    </location>
</feature>
<dbReference type="Gene3D" id="1.25.40.10">
    <property type="entry name" value="Tetratricopeptide repeat domain"/>
    <property type="match status" value="1"/>
</dbReference>
<feature type="region of interest" description="Disordered" evidence="3">
    <location>
        <begin position="647"/>
        <end position="686"/>
    </location>
</feature>
<dbReference type="InterPro" id="IPR002885">
    <property type="entry name" value="PPR_rpt"/>
</dbReference>
<evidence type="ECO:0000256" key="1">
    <source>
        <dbReference type="ARBA" id="ARBA00022737"/>
    </source>
</evidence>
<comment type="caution">
    <text evidence="4">The sequence shown here is derived from an EMBL/GenBank/DDBJ whole genome shotgun (WGS) entry which is preliminary data.</text>
</comment>
<dbReference type="Proteomes" id="UP001583172">
    <property type="component" value="Unassembled WGS sequence"/>
</dbReference>
<evidence type="ECO:0000256" key="2">
    <source>
        <dbReference type="PROSITE-ProRule" id="PRU00708"/>
    </source>
</evidence>
<feature type="compositionally biased region" description="Basic and acidic residues" evidence="3">
    <location>
        <begin position="653"/>
        <end position="662"/>
    </location>
</feature>
<organism evidence="4 5">
    <name type="scientific">Humicola insolens</name>
    <name type="common">Soft-rot fungus</name>
    <dbReference type="NCBI Taxonomy" id="85995"/>
    <lineage>
        <taxon>Eukaryota</taxon>
        <taxon>Fungi</taxon>
        <taxon>Dikarya</taxon>
        <taxon>Ascomycota</taxon>
        <taxon>Pezizomycotina</taxon>
        <taxon>Sordariomycetes</taxon>
        <taxon>Sordariomycetidae</taxon>
        <taxon>Sordariales</taxon>
        <taxon>Chaetomiaceae</taxon>
        <taxon>Mycothermus</taxon>
    </lineage>
</organism>
<keyword evidence="1" id="KW-0677">Repeat</keyword>
<evidence type="ECO:0000256" key="3">
    <source>
        <dbReference type="SAM" id="MobiDB-lite"/>
    </source>
</evidence>
<dbReference type="EMBL" id="JAZGSY010000031">
    <property type="protein sequence ID" value="KAL1842843.1"/>
    <property type="molecule type" value="Genomic_DNA"/>
</dbReference>
<feature type="compositionally biased region" description="Basic and acidic residues" evidence="3">
    <location>
        <begin position="58"/>
        <end position="86"/>
    </location>
</feature>
<dbReference type="PROSITE" id="PS51375">
    <property type="entry name" value="PPR"/>
    <property type="match status" value="1"/>
</dbReference>
<dbReference type="PANTHER" id="PTHR47942">
    <property type="entry name" value="TETRATRICOPEPTIDE REPEAT (TPR)-LIKE SUPERFAMILY PROTEIN-RELATED"/>
    <property type="match status" value="1"/>
</dbReference>
<dbReference type="PANTHER" id="PTHR47942:SF105">
    <property type="entry name" value="ATPASE EXPRESSION PROTEIN 3"/>
    <property type="match status" value="1"/>
</dbReference>
<feature type="repeat" description="PPR" evidence="2">
    <location>
        <begin position="146"/>
        <end position="180"/>
    </location>
</feature>